<dbReference type="OMA" id="RNTWIIT"/>
<name>U4L9V1_PYROM</name>
<protein>
    <submittedName>
        <fullName evidence="2">Similar to Smr domain-containing protein YPL199C acc. no. Q08954</fullName>
    </submittedName>
</protein>
<dbReference type="PROSITE" id="PS50828">
    <property type="entry name" value="SMR"/>
    <property type="match status" value="1"/>
</dbReference>
<dbReference type="Pfam" id="PF01713">
    <property type="entry name" value="Smr"/>
    <property type="match status" value="1"/>
</dbReference>
<dbReference type="InterPro" id="IPR002625">
    <property type="entry name" value="Smr_dom"/>
</dbReference>
<dbReference type="AlphaFoldDB" id="U4L9V1"/>
<proteinExistence type="predicted"/>
<evidence type="ECO:0000259" key="1">
    <source>
        <dbReference type="PROSITE" id="PS50828"/>
    </source>
</evidence>
<evidence type="ECO:0000313" key="2">
    <source>
        <dbReference type="EMBL" id="CCX10492.1"/>
    </source>
</evidence>
<dbReference type="STRING" id="1076935.U4L9V1"/>
<dbReference type="PANTHER" id="PTHR47417">
    <property type="entry name" value="SMR DOMAIN-CONTAINING PROTEIN YPL199C"/>
    <property type="match status" value="1"/>
</dbReference>
<dbReference type="SUPFAM" id="SSF160443">
    <property type="entry name" value="SMR domain-like"/>
    <property type="match status" value="1"/>
</dbReference>
<reference evidence="2 3" key="1">
    <citation type="journal article" date="2013" name="PLoS Genet.">
        <title>The genome and development-dependent transcriptomes of Pyronema confluens: a window into fungal evolution.</title>
        <authorList>
            <person name="Traeger S."/>
            <person name="Altegoer F."/>
            <person name="Freitag M."/>
            <person name="Gabaldon T."/>
            <person name="Kempken F."/>
            <person name="Kumar A."/>
            <person name="Marcet-Houben M."/>
            <person name="Poggeler S."/>
            <person name="Stajich J.E."/>
            <person name="Nowrousian M."/>
        </authorList>
    </citation>
    <scope>NUCLEOTIDE SEQUENCE [LARGE SCALE GENOMIC DNA]</scope>
    <source>
        <strain evidence="3">CBS 100304</strain>
        <tissue evidence="2">Vegetative mycelium</tissue>
    </source>
</reference>
<dbReference type="Gene3D" id="3.30.1370.110">
    <property type="match status" value="1"/>
</dbReference>
<keyword evidence="3" id="KW-1185">Reference proteome</keyword>
<dbReference type="InterPro" id="IPR053020">
    <property type="entry name" value="Smr_domain_protein"/>
</dbReference>
<accession>U4L9V1</accession>
<gene>
    <name evidence="2" type="ORF">PCON_10086</name>
</gene>
<feature type="domain" description="Smr" evidence="1">
    <location>
        <begin position="105"/>
        <end position="184"/>
    </location>
</feature>
<organism evidence="2 3">
    <name type="scientific">Pyronema omphalodes (strain CBS 100304)</name>
    <name type="common">Pyronema confluens</name>
    <dbReference type="NCBI Taxonomy" id="1076935"/>
    <lineage>
        <taxon>Eukaryota</taxon>
        <taxon>Fungi</taxon>
        <taxon>Dikarya</taxon>
        <taxon>Ascomycota</taxon>
        <taxon>Pezizomycotina</taxon>
        <taxon>Pezizomycetes</taxon>
        <taxon>Pezizales</taxon>
        <taxon>Pyronemataceae</taxon>
        <taxon>Pyronema</taxon>
    </lineage>
</organism>
<evidence type="ECO:0000313" key="3">
    <source>
        <dbReference type="Proteomes" id="UP000018144"/>
    </source>
</evidence>
<dbReference type="PANTHER" id="PTHR47417:SF1">
    <property type="entry name" value="SMR DOMAIN-CONTAINING PROTEIN YPL199C"/>
    <property type="match status" value="1"/>
</dbReference>
<dbReference type="OrthoDB" id="3231855at2759"/>
<sequence length="199" mass="22452">MGQLVSTASPTGDELRLRAKKCSDELSDLHQQIRVSQNSRDFQKVTELRTKVDEKHKERDLLNAKAAAEIFAAHNPSYPDLGDSWRTTITRLWSGKNMMDGLKKIDLHGLFVKEAKQKMEEHLEACRIWKVRNTWIITGRGKNSVGGVAKIRPEVEEWLKIHGPGMGIRIMDASNPGAFQLELTGEKTILGSLWAMLGY</sequence>
<dbReference type="InterPro" id="IPR036063">
    <property type="entry name" value="Smr_dom_sf"/>
</dbReference>
<dbReference type="Proteomes" id="UP000018144">
    <property type="component" value="Unassembled WGS sequence"/>
</dbReference>
<dbReference type="EMBL" id="HF935545">
    <property type="protein sequence ID" value="CCX10492.1"/>
    <property type="molecule type" value="Genomic_DNA"/>
</dbReference>
<dbReference type="SMART" id="SM00463">
    <property type="entry name" value="SMR"/>
    <property type="match status" value="1"/>
</dbReference>